<dbReference type="PROSITE" id="PS00061">
    <property type="entry name" value="ADH_SHORT"/>
    <property type="match status" value="1"/>
</dbReference>
<reference evidence="4 5" key="1">
    <citation type="journal article" date="2014" name="Genome Announc.">
        <title>Draft Genome Sequence of the Agar-Degrading Bacterium Catenovulum sp. Strain DS-2, Isolated from Intestines of Haliotis diversicolor.</title>
        <authorList>
            <person name="Shan D."/>
            <person name="Li X."/>
            <person name="Gu Z."/>
            <person name="Wei G."/>
            <person name="Gao Z."/>
            <person name="Shao Z."/>
        </authorList>
    </citation>
    <scope>NUCLEOTIDE SEQUENCE [LARGE SCALE GENOMIC DNA]</scope>
    <source>
        <strain evidence="4 5">DS-2</strain>
    </source>
</reference>
<name>W7QHE1_9ALTE</name>
<dbReference type="EMBL" id="ARZY01000001">
    <property type="protein sequence ID" value="EWH12364.1"/>
    <property type="molecule type" value="Genomic_DNA"/>
</dbReference>
<keyword evidence="2" id="KW-0560">Oxidoreductase</keyword>
<evidence type="ECO:0000313" key="4">
    <source>
        <dbReference type="EMBL" id="EWH12364.1"/>
    </source>
</evidence>
<dbReference type="CDD" id="cd05233">
    <property type="entry name" value="SDR_c"/>
    <property type="match status" value="1"/>
</dbReference>
<evidence type="ECO:0000313" key="5">
    <source>
        <dbReference type="Proteomes" id="UP000019276"/>
    </source>
</evidence>
<dbReference type="eggNOG" id="COG0300">
    <property type="taxonomic scope" value="Bacteria"/>
</dbReference>
<dbReference type="InterPro" id="IPR020904">
    <property type="entry name" value="Sc_DH/Rdtase_CS"/>
</dbReference>
<evidence type="ECO:0000256" key="3">
    <source>
        <dbReference type="RuleBase" id="RU000363"/>
    </source>
</evidence>
<evidence type="ECO:0000256" key="1">
    <source>
        <dbReference type="ARBA" id="ARBA00006484"/>
    </source>
</evidence>
<organism evidence="4 5">
    <name type="scientific">Catenovulum agarivorans DS-2</name>
    <dbReference type="NCBI Taxonomy" id="1328313"/>
    <lineage>
        <taxon>Bacteria</taxon>
        <taxon>Pseudomonadati</taxon>
        <taxon>Pseudomonadota</taxon>
        <taxon>Gammaproteobacteria</taxon>
        <taxon>Alteromonadales</taxon>
        <taxon>Alteromonadaceae</taxon>
        <taxon>Catenovulum</taxon>
    </lineage>
</organism>
<dbReference type="PRINTS" id="PR00080">
    <property type="entry name" value="SDRFAMILY"/>
</dbReference>
<gene>
    <name evidence="4" type="ORF">DS2_01545</name>
</gene>
<keyword evidence="5" id="KW-1185">Reference proteome</keyword>
<dbReference type="STRING" id="1328313.DS2_01545"/>
<dbReference type="PANTHER" id="PTHR42901:SF1">
    <property type="entry name" value="ALCOHOL DEHYDROGENASE"/>
    <property type="match status" value="1"/>
</dbReference>
<dbReference type="Pfam" id="PF00106">
    <property type="entry name" value="adh_short"/>
    <property type="match status" value="1"/>
</dbReference>
<comment type="similarity">
    <text evidence="1 3">Belongs to the short-chain dehydrogenases/reductases (SDR) family.</text>
</comment>
<dbReference type="RefSeq" id="WP_035012823.1">
    <property type="nucleotide sequence ID" value="NZ_ARZY01000001.1"/>
</dbReference>
<dbReference type="PRINTS" id="PR00081">
    <property type="entry name" value="GDHRDH"/>
</dbReference>
<dbReference type="GO" id="GO:0016491">
    <property type="term" value="F:oxidoreductase activity"/>
    <property type="evidence" value="ECO:0007669"/>
    <property type="project" value="UniProtKB-KW"/>
</dbReference>
<protein>
    <submittedName>
        <fullName evidence="4">Putative short-chain dehydrogenase</fullName>
    </submittedName>
</protein>
<sequence length="234" mass="25540">MKHILITGASSGIGREIAIQASKLGYKLSLTGRNPDKLQRTQDSLAINTENFSRSLCVTDQAALVDFTNSAKEQLGDFDIVINCAGINTARGKGEEISIAELEWMMKINFYSPVQIMQLCLPSLKHAAKQNGCATIVNVLSTVCLFSNPGIAAYTASKAALDHYVKVMRKELKADNIKMLSVYPGGVDTEFRAAERPEYLTAAAVAKAILHSLDTDANTHIHDLVLRPQVEENF</sequence>
<dbReference type="Gene3D" id="3.40.50.720">
    <property type="entry name" value="NAD(P)-binding Rossmann-like Domain"/>
    <property type="match status" value="1"/>
</dbReference>
<comment type="caution">
    <text evidence="4">The sequence shown here is derived from an EMBL/GenBank/DDBJ whole genome shotgun (WGS) entry which is preliminary data.</text>
</comment>
<proteinExistence type="inferred from homology"/>
<dbReference type="AlphaFoldDB" id="W7QHE1"/>
<dbReference type="OrthoDB" id="9808814at2"/>
<dbReference type="InterPro" id="IPR036291">
    <property type="entry name" value="NAD(P)-bd_dom_sf"/>
</dbReference>
<accession>W7QHE1</accession>
<evidence type="ECO:0000256" key="2">
    <source>
        <dbReference type="ARBA" id="ARBA00023002"/>
    </source>
</evidence>
<dbReference type="PANTHER" id="PTHR42901">
    <property type="entry name" value="ALCOHOL DEHYDROGENASE"/>
    <property type="match status" value="1"/>
</dbReference>
<dbReference type="SUPFAM" id="SSF51735">
    <property type="entry name" value="NAD(P)-binding Rossmann-fold domains"/>
    <property type="match status" value="1"/>
</dbReference>
<dbReference type="InterPro" id="IPR002347">
    <property type="entry name" value="SDR_fam"/>
</dbReference>
<dbReference type="Proteomes" id="UP000019276">
    <property type="component" value="Unassembled WGS sequence"/>
</dbReference>